<organism evidence="2">
    <name type="scientific">Flexilinea flocculi</name>
    <dbReference type="NCBI Taxonomy" id="1678840"/>
    <lineage>
        <taxon>Bacteria</taxon>
        <taxon>Bacillati</taxon>
        <taxon>Chloroflexota</taxon>
        <taxon>Anaerolineae</taxon>
        <taxon>Anaerolineales</taxon>
        <taxon>Anaerolineaceae</taxon>
        <taxon>Flexilinea</taxon>
    </lineage>
</organism>
<evidence type="ECO:0000313" key="3">
    <source>
        <dbReference type="Proteomes" id="UP000053370"/>
    </source>
</evidence>
<evidence type="ECO:0000256" key="1">
    <source>
        <dbReference type="SAM" id="Phobius"/>
    </source>
</evidence>
<dbReference type="EMBL" id="DF968181">
    <property type="protein sequence ID" value="GAP40219.1"/>
    <property type="molecule type" value="Genomic_DNA"/>
</dbReference>
<dbReference type="STRING" id="1678840.ATC1_13186"/>
<proteinExistence type="predicted"/>
<name>A0A0S7BPD8_9CHLR</name>
<dbReference type="PROSITE" id="PS51257">
    <property type="entry name" value="PROKAR_LIPOPROTEIN"/>
    <property type="match status" value="1"/>
</dbReference>
<dbReference type="RefSeq" id="WP_062279320.1">
    <property type="nucleotide sequence ID" value="NZ_DF968181.1"/>
</dbReference>
<reference evidence="2" key="1">
    <citation type="journal article" date="2015" name="Genome Announc.">
        <title>Draft Genome Sequence of Anaerolineae Strain TC1, a Novel Isolate from a Methanogenic Wastewater Treatment System.</title>
        <authorList>
            <person name="Matsuura N."/>
            <person name="Tourlousse D.M."/>
            <person name="Sun L."/>
            <person name="Toyonaga M."/>
            <person name="Kuroda K."/>
            <person name="Ohashi A."/>
            <person name="Cruz R."/>
            <person name="Yamaguchi T."/>
            <person name="Sekiguchi Y."/>
        </authorList>
    </citation>
    <scope>NUCLEOTIDE SEQUENCE [LARGE SCALE GENOMIC DNA]</scope>
    <source>
        <strain evidence="2">TC1</strain>
    </source>
</reference>
<keyword evidence="1" id="KW-0812">Transmembrane</keyword>
<protein>
    <submittedName>
        <fullName evidence="2">Uncharacterized protein</fullName>
    </submittedName>
</protein>
<evidence type="ECO:0000313" key="2">
    <source>
        <dbReference type="EMBL" id="GAP40219.1"/>
    </source>
</evidence>
<keyword evidence="1" id="KW-0472">Membrane</keyword>
<accession>A0A0S7BPD8</accession>
<dbReference type="OrthoDB" id="9815367at2"/>
<gene>
    <name evidence="2" type="ORF">ATC1_13186</name>
</gene>
<dbReference type="AlphaFoldDB" id="A0A0S7BPD8"/>
<keyword evidence="1" id="KW-1133">Transmembrane helix</keyword>
<dbReference type="Proteomes" id="UP000053370">
    <property type="component" value="Unassembled WGS sequence"/>
</dbReference>
<feature type="transmembrane region" description="Helical" evidence="1">
    <location>
        <begin position="20"/>
        <end position="36"/>
    </location>
</feature>
<keyword evidence="3" id="KW-1185">Reference proteome</keyword>
<sequence>MMKTKIWGSEFFPVIKSHMLSIIFFSCILVFIIVAIRQTEIRRNAEGIRLTEESIQRAVISCYALEGRYPQDLQYIRENYGVSIDEEKYFVAYEVFASNLMPEITVIERNAEEYEP</sequence>